<evidence type="ECO:0000313" key="1">
    <source>
        <dbReference type="EMBL" id="KAL3273480.1"/>
    </source>
</evidence>
<name>A0ABD2N405_9CUCU</name>
<keyword evidence="2" id="KW-1185">Reference proteome</keyword>
<proteinExistence type="predicted"/>
<reference evidence="1 2" key="1">
    <citation type="journal article" date="2021" name="BMC Biol.">
        <title>Horizontally acquired antibacterial genes associated with adaptive radiation of ladybird beetles.</title>
        <authorList>
            <person name="Li H.S."/>
            <person name="Tang X.F."/>
            <person name="Huang Y.H."/>
            <person name="Xu Z.Y."/>
            <person name="Chen M.L."/>
            <person name="Du X.Y."/>
            <person name="Qiu B.Y."/>
            <person name="Chen P.T."/>
            <person name="Zhang W."/>
            <person name="Slipinski A."/>
            <person name="Escalona H.E."/>
            <person name="Waterhouse R.M."/>
            <person name="Zwick A."/>
            <person name="Pang H."/>
        </authorList>
    </citation>
    <scope>NUCLEOTIDE SEQUENCE [LARGE SCALE GENOMIC DNA]</scope>
    <source>
        <strain evidence="1">SYSU2018</strain>
    </source>
</reference>
<protein>
    <recommendedName>
        <fullName evidence="3">Integrase catalytic domain-containing protein</fullName>
    </recommendedName>
</protein>
<dbReference type="EMBL" id="JABFTP020000062">
    <property type="protein sequence ID" value="KAL3273480.1"/>
    <property type="molecule type" value="Genomic_DNA"/>
</dbReference>
<dbReference type="InterPro" id="IPR012337">
    <property type="entry name" value="RNaseH-like_sf"/>
</dbReference>
<organism evidence="1 2">
    <name type="scientific">Cryptolaemus montrouzieri</name>
    <dbReference type="NCBI Taxonomy" id="559131"/>
    <lineage>
        <taxon>Eukaryota</taxon>
        <taxon>Metazoa</taxon>
        <taxon>Ecdysozoa</taxon>
        <taxon>Arthropoda</taxon>
        <taxon>Hexapoda</taxon>
        <taxon>Insecta</taxon>
        <taxon>Pterygota</taxon>
        <taxon>Neoptera</taxon>
        <taxon>Endopterygota</taxon>
        <taxon>Coleoptera</taxon>
        <taxon>Polyphaga</taxon>
        <taxon>Cucujiformia</taxon>
        <taxon>Coccinelloidea</taxon>
        <taxon>Coccinellidae</taxon>
        <taxon>Scymninae</taxon>
        <taxon>Scymnini</taxon>
        <taxon>Cryptolaemus</taxon>
    </lineage>
</organism>
<evidence type="ECO:0000313" key="2">
    <source>
        <dbReference type="Proteomes" id="UP001516400"/>
    </source>
</evidence>
<dbReference type="Proteomes" id="UP001516400">
    <property type="component" value="Unassembled WGS sequence"/>
</dbReference>
<dbReference type="Gene3D" id="3.30.420.10">
    <property type="entry name" value="Ribonuclease H-like superfamily/Ribonuclease H"/>
    <property type="match status" value="1"/>
</dbReference>
<comment type="caution">
    <text evidence="1">The sequence shown here is derived from an EMBL/GenBank/DDBJ whole genome shotgun (WGS) entry which is preliminary data.</text>
</comment>
<evidence type="ECO:0008006" key="3">
    <source>
        <dbReference type="Google" id="ProtNLM"/>
    </source>
</evidence>
<accession>A0ABD2N405</accession>
<dbReference type="SUPFAM" id="SSF53098">
    <property type="entry name" value="Ribonuclease H-like"/>
    <property type="match status" value="1"/>
</dbReference>
<dbReference type="AlphaFoldDB" id="A0ABD2N405"/>
<gene>
    <name evidence="1" type="ORF">HHI36_014921</name>
</gene>
<dbReference type="InterPro" id="IPR036397">
    <property type="entry name" value="RNaseH_sf"/>
</dbReference>
<sequence>MCETCAGNKSRFGCFKQPLSQLGPASKPFQILSLGTIGCFAGNRSPKKYLHLVVDHFTKFAFAITSRSQTAKDFVNIVKKIQRKGQPELLLSDQYAECKTI</sequence>